<dbReference type="Proteomes" id="UP000039324">
    <property type="component" value="Unassembled WGS sequence"/>
</dbReference>
<keyword evidence="4" id="KW-1185">Reference proteome</keyword>
<evidence type="ECO:0000313" key="5">
    <source>
        <dbReference type="Proteomes" id="UP000290189"/>
    </source>
</evidence>
<reference evidence="3 5" key="2">
    <citation type="submission" date="2018-03" db="EMBL/GenBank/DDBJ databases">
        <authorList>
            <person name="Fogelqvist J."/>
        </authorList>
    </citation>
    <scope>NUCLEOTIDE SEQUENCE [LARGE SCALE GENOMIC DNA]</scope>
</reference>
<reference evidence="2 4" key="1">
    <citation type="submission" date="2015-02" db="EMBL/GenBank/DDBJ databases">
        <authorList>
            <person name="Chooi Y.-H."/>
        </authorList>
    </citation>
    <scope>NUCLEOTIDE SEQUENCE [LARGE SCALE GENOMIC DNA]</scope>
    <source>
        <strain evidence="2">E3</strain>
    </source>
</reference>
<evidence type="ECO:0000256" key="1">
    <source>
        <dbReference type="SAM" id="SignalP"/>
    </source>
</evidence>
<dbReference type="EMBL" id="OVEO01000010">
    <property type="protein sequence ID" value="SPQ98777.1"/>
    <property type="molecule type" value="Genomic_DNA"/>
</dbReference>
<sequence>MARSFVAAVTVAMALALAAAQVPVTSKFKFGEFFRGEFDVVVSKGDVSQGYNPEPSSILKLNLSESAAKTADSPKILFGESFINNTETGAIHDRGVIEVEFNSDDLNSGAVKAGKDDGPVSTLYEFHFDVVPNGVAISTGHFKATPDSPETAYTFQINSWDSFTFTSVASDGKVTFWFGQRVKTELPKSFLSKYGSTLLLVAVFGFNMLIQRKLRKDTTPNVAQKASEAKKSE</sequence>
<organism evidence="2 4">
    <name type="scientific">Plasmodiophora brassicae</name>
    <name type="common">Clubroot disease agent</name>
    <dbReference type="NCBI Taxonomy" id="37360"/>
    <lineage>
        <taxon>Eukaryota</taxon>
        <taxon>Sar</taxon>
        <taxon>Rhizaria</taxon>
        <taxon>Endomyxa</taxon>
        <taxon>Phytomyxea</taxon>
        <taxon>Plasmodiophorida</taxon>
        <taxon>Plasmodiophoridae</taxon>
        <taxon>Plasmodiophora</taxon>
    </lineage>
</organism>
<evidence type="ECO:0000313" key="3">
    <source>
        <dbReference type="EMBL" id="SPQ98777.1"/>
    </source>
</evidence>
<evidence type="ECO:0000313" key="2">
    <source>
        <dbReference type="EMBL" id="CEO94807.1"/>
    </source>
</evidence>
<keyword evidence="1" id="KW-0732">Signal</keyword>
<dbReference type="EMBL" id="CDSF01000002">
    <property type="protein sequence ID" value="CEO94807.1"/>
    <property type="molecule type" value="Genomic_DNA"/>
</dbReference>
<geneLocation type="mitochondrion" evidence="3"/>
<dbReference type="Proteomes" id="UP000290189">
    <property type="component" value="Unassembled WGS sequence"/>
</dbReference>
<dbReference type="AlphaFoldDB" id="A0A0G4II97"/>
<accession>A0A0G4II97</accession>
<proteinExistence type="predicted"/>
<gene>
    <name evidence="2" type="ORF">PBRA_003620</name>
    <name evidence="3" type="ORF">PLBR_LOCUS5992</name>
</gene>
<protein>
    <recommendedName>
        <fullName evidence="6">Signal sequence receptor subunit alpha</fullName>
    </recommendedName>
</protein>
<evidence type="ECO:0008006" key="6">
    <source>
        <dbReference type="Google" id="ProtNLM"/>
    </source>
</evidence>
<evidence type="ECO:0000313" key="4">
    <source>
        <dbReference type="Proteomes" id="UP000039324"/>
    </source>
</evidence>
<feature type="chain" id="PRO_5036293123" description="Signal sequence receptor subunit alpha" evidence="1">
    <location>
        <begin position="21"/>
        <end position="233"/>
    </location>
</feature>
<keyword evidence="3" id="KW-0496">Mitochondrion</keyword>
<name>A0A0G4II97_PLABS</name>
<feature type="signal peptide" evidence="1">
    <location>
        <begin position="1"/>
        <end position="20"/>
    </location>
</feature>